<evidence type="ECO:0000256" key="8">
    <source>
        <dbReference type="ARBA" id="ARBA00023186"/>
    </source>
</evidence>
<dbReference type="AlphaFoldDB" id="A0A2M8L661"/>
<evidence type="ECO:0000256" key="6">
    <source>
        <dbReference type="ARBA" id="ARBA00022989"/>
    </source>
</evidence>
<sequence length="264" mass="29796">MWQTVLYQPIVNALVFLNQLFGNFGIAVIVLTIAIRFLLIPLTLPSLKATSKMRELAPELEKLKKKHGKDKQKLAQAQMELYKQHGVNPASGCLPQIIQIVILIALYQAFNQVLKMDGGTINKLNEVLYPQLKLPLDAVINTRFLWLNLNQPDIFRLPGLSFSLPGFFLIAAALIQVISSKMMQPAVELSQKKAEKTETKQDDIASAMQSQMLYLFPLMTILIGYSFPSGLVLYWLVFSISTAIQQYFVSGWGGLEPWLKKIKR</sequence>
<feature type="transmembrane region" description="Helical" evidence="10">
    <location>
        <begin position="20"/>
        <end position="44"/>
    </location>
</feature>
<dbReference type="Pfam" id="PF02096">
    <property type="entry name" value="60KD_IMP"/>
    <property type="match status" value="1"/>
</dbReference>
<protein>
    <recommendedName>
        <fullName evidence="11">Membrane insertase YidC/Oxa/ALB C-terminal domain-containing protein</fullName>
    </recommendedName>
</protein>
<organism evidence="12 13">
    <name type="scientific">Candidatus Shapirobacteria bacterium CG10_big_fil_rev_8_21_14_0_10_38_14</name>
    <dbReference type="NCBI Taxonomy" id="1974483"/>
    <lineage>
        <taxon>Bacteria</taxon>
        <taxon>Candidatus Shapironibacteriota</taxon>
    </lineage>
</organism>
<feature type="transmembrane region" description="Helical" evidence="10">
    <location>
        <begin position="211"/>
        <end position="227"/>
    </location>
</feature>
<reference evidence="13" key="1">
    <citation type="submission" date="2017-09" db="EMBL/GenBank/DDBJ databases">
        <title>Depth-based differentiation of microbial function through sediment-hosted aquifers and enrichment of novel symbionts in the deep terrestrial subsurface.</title>
        <authorList>
            <person name="Probst A.J."/>
            <person name="Ladd B."/>
            <person name="Jarett J.K."/>
            <person name="Geller-Mcgrath D.E."/>
            <person name="Sieber C.M.K."/>
            <person name="Emerson J.B."/>
            <person name="Anantharaman K."/>
            <person name="Thomas B.C."/>
            <person name="Malmstrom R."/>
            <person name="Stieglmeier M."/>
            <person name="Klingl A."/>
            <person name="Woyke T."/>
            <person name="Ryan C.M."/>
            <person name="Banfield J.F."/>
        </authorList>
    </citation>
    <scope>NUCLEOTIDE SEQUENCE [LARGE SCALE GENOMIC DNA]</scope>
</reference>
<keyword evidence="3" id="KW-1003">Cell membrane</keyword>
<evidence type="ECO:0000256" key="5">
    <source>
        <dbReference type="ARBA" id="ARBA00022927"/>
    </source>
</evidence>
<dbReference type="InterPro" id="IPR001708">
    <property type="entry name" value="YidC/ALB3/OXA1/COX18"/>
</dbReference>
<keyword evidence="2" id="KW-0813">Transport</keyword>
<evidence type="ECO:0000256" key="3">
    <source>
        <dbReference type="ARBA" id="ARBA00022475"/>
    </source>
</evidence>
<dbReference type="NCBIfam" id="TIGR03592">
    <property type="entry name" value="yidC_oxa1_cterm"/>
    <property type="match status" value="1"/>
</dbReference>
<comment type="caution">
    <text evidence="12">The sequence shown here is derived from an EMBL/GenBank/DDBJ whole genome shotgun (WGS) entry which is preliminary data.</text>
</comment>
<evidence type="ECO:0000259" key="11">
    <source>
        <dbReference type="Pfam" id="PF02096"/>
    </source>
</evidence>
<accession>A0A2M8L661</accession>
<evidence type="ECO:0000256" key="1">
    <source>
        <dbReference type="ARBA" id="ARBA00004651"/>
    </source>
</evidence>
<keyword evidence="4 9" id="KW-0812">Transmembrane</keyword>
<evidence type="ECO:0000313" key="13">
    <source>
        <dbReference type="Proteomes" id="UP000229500"/>
    </source>
</evidence>
<comment type="subcellular location">
    <subcellularLocation>
        <location evidence="1">Cell membrane</location>
        <topology evidence="1">Multi-pass membrane protein</topology>
    </subcellularLocation>
    <subcellularLocation>
        <location evidence="9">Membrane</location>
        <topology evidence="9">Multi-pass membrane protein</topology>
    </subcellularLocation>
</comment>
<keyword evidence="5" id="KW-0653">Protein transport</keyword>
<feature type="domain" description="Membrane insertase YidC/Oxa/ALB C-terminal" evidence="11">
    <location>
        <begin position="24"/>
        <end position="249"/>
    </location>
</feature>
<dbReference type="GO" id="GO:0015031">
    <property type="term" value="P:protein transport"/>
    <property type="evidence" value="ECO:0007669"/>
    <property type="project" value="UniProtKB-KW"/>
</dbReference>
<dbReference type="PANTHER" id="PTHR12428">
    <property type="entry name" value="OXA1"/>
    <property type="match status" value="1"/>
</dbReference>
<evidence type="ECO:0000256" key="10">
    <source>
        <dbReference type="SAM" id="Phobius"/>
    </source>
</evidence>
<evidence type="ECO:0000256" key="7">
    <source>
        <dbReference type="ARBA" id="ARBA00023136"/>
    </source>
</evidence>
<evidence type="ECO:0000313" key="12">
    <source>
        <dbReference type="EMBL" id="PJE69323.1"/>
    </source>
</evidence>
<evidence type="ECO:0000256" key="2">
    <source>
        <dbReference type="ARBA" id="ARBA00022448"/>
    </source>
</evidence>
<feature type="transmembrane region" description="Helical" evidence="10">
    <location>
        <begin position="93"/>
        <end position="110"/>
    </location>
</feature>
<dbReference type="Proteomes" id="UP000229500">
    <property type="component" value="Unassembled WGS sequence"/>
</dbReference>
<comment type="similarity">
    <text evidence="9">Belongs to the OXA1/ALB3/YidC family.</text>
</comment>
<keyword evidence="8" id="KW-0143">Chaperone</keyword>
<gene>
    <name evidence="12" type="ORF">COU96_00375</name>
</gene>
<dbReference type="GO" id="GO:0032977">
    <property type="term" value="F:membrane insertase activity"/>
    <property type="evidence" value="ECO:0007669"/>
    <property type="project" value="InterPro"/>
</dbReference>
<evidence type="ECO:0000256" key="4">
    <source>
        <dbReference type="ARBA" id="ARBA00022692"/>
    </source>
</evidence>
<evidence type="ECO:0000256" key="9">
    <source>
        <dbReference type="RuleBase" id="RU003945"/>
    </source>
</evidence>
<name>A0A2M8L661_9BACT</name>
<dbReference type="GO" id="GO:0005886">
    <property type="term" value="C:plasma membrane"/>
    <property type="evidence" value="ECO:0007669"/>
    <property type="project" value="UniProtKB-SubCell"/>
</dbReference>
<keyword evidence="6 10" id="KW-1133">Transmembrane helix</keyword>
<dbReference type="InterPro" id="IPR028055">
    <property type="entry name" value="YidC/Oxa/ALB_C"/>
</dbReference>
<dbReference type="PANTHER" id="PTHR12428:SF65">
    <property type="entry name" value="CYTOCHROME C OXIDASE ASSEMBLY PROTEIN COX18, MITOCHONDRIAL"/>
    <property type="match status" value="1"/>
</dbReference>
<dbReference type="CDD" id="cd20070">
    <property type="entry name" value="5TM_YidC_Alb3"/>
    <property type="match status" value="1"/>
</dbReference>
<proteinExistence type="inferred from homology"/>
<keyword evidence="7 10" id="KW-0472">Membrane</keyword>
<feature type="transmembrane region" description="Helical" evidence="10">
    <location>
        <begin position="154"/>
        <end position="175"/>
    </location>
</feature>
<dbReference type="InterPro" id="IPR047196">
    <property type="entry name" value="YidC_ALB_C"/>
</dbReference>
<dbReference type="GO" id="GO:0051205">
    <property type="term" value="P:protein insertion into membrane"/>
    <property type="evidence" value="ECO:0007669"/>
    <property type="project" value="TreeGrafter"/>
</dbReference>
<dbReference type="EMBL" id="PFEL01000015">
    <property type="protein sequence ID" value="PJE69323.1"/>
    <property type="molecule type" value="Genomic_DNA"/>
</dbReference>